<dbReference type="PIRSF" id="PIRSF039085">
    <property type="entry name" value="ABC_ATPase_HisP"/>
    <property type="match status" value="1"/>
</dbReference>
<dbReference type="GO" id="GO:0016887">
    <property type="term" value="F:ATP hydrolysis activity"/>
    <property type="evidence" value="ECO:0007669"/>
    <property type="project" value="InterPro"/>
</dbReference>
<evidence type="ECO:0000256" key="4">
    <source>
        <dbReference type="ARBA" id="ARBA00022475"/>
    </source>
</evidence>
<evidence type="ECO:0000256" key="8">
    <source>
        <dbReference type="ARBA" id="ARBA00023136"/>
    </source>
</evidence>
<reference evidence="11 12" key="1">
    <citation type="journal article" date="2019" name="Nat. Microbiol.">
        <title>Mediterranean grassland soil C-N compound turnover is dependent on rainfall and depth, and is mediated by genomically divergent microorganisms.</title>
        <authorList>
            <person name="Diamond S."/>
            <person name="Andeer P.F."/>
            <person name="Li Z."/>
            <person name="Crits-Christoph A."/>
            <person name="Burstein D."/>
            <person name="Anantharaman K."/>
            <person name="Lane K.R."/>
            <person name="Thomas B.C."/>
            <person name="Pan C."/>
            <person name="Northen T.R."/>
            <person name="Banfield J.F."/>
        </authorList>
    </citation>
    <scope>NUCLEOTIDE SEQUENCE [LARGE SCALE GENOMIC DNA]</scope>
    <source>
        <strain evidence="11">NP_8</strain>
    </source>
</reference>
<dbReference type="InterPro" id="IPR017871">
    <property type="entry name" value="ABC_transporter-like_CS"/>
</dbReference>
<keyword evidence="8" id="KW-0472">Membrane</keyword>
<name>A0A537IX07_9BACT</name>
<evidence type="ECO:0000256" key="5">
    <source>
        <dbReference type="ARBA" id="ARBA00022741"/>
    </source>
</evidence>
<evidence type="ECO:0000256" key="6">
    <source>
        <dbReference type="ARBA" id="ARBA00022840"/>
    </source>
</evidence>
<feature type="domain" description="ABC transporter" evidence="10">
    <location>
        <begin position="40"/>
        <end position="284"/>
    </location>
</feature>
<dbReference type="InterPro" id="IPR027417">
    <property type="entry name" value="P-loop_NTPase"/>
</dbReference>
<evidence type="ECO:0000256" key="7">
    <source>
        <dbReference type="ARBA" id="ARBA00022970"/>
    </source>
</evidence>
<sequence length="294" mass="32266">MLAGPSLGQGREETRSKPGTLLSAAAEQTTRYEGSGGPLLQLIDVSKYFGKTPALSDVNLTVNRGETVAIVGPSGSGKTTLLRCINFLVPYDSGRILVNGRLVGYREQQGNTVRDTGHNVNEIRKRIGMVFQQFNLFPHRTVLGNLIEGPLYVLRITRSEAVTRAQAALELIGLMDKVEAYPDQLSGGQQQRVAIARALCMEPELMLFDEVTSALDPELVGEVLSVMRQLARKGMTMVVVTHEMEFARDVADRVVFMEASKIVTDQPASDFFERPSTPRIGAFLSRLSLPRNSD</sequence>
<keyword evidence="6 11" id="KW-0067">ATP-binding</keyword>
<dbReference type="AlphaFoldDB" id="A0A537IX07"/>
<dbReference type="FunFam" id="3.40.50.300:FF:000020">
    <property type="entry name" value="Amino acid ABC transporter ATP-binding component"/>
    <property type="match status" value="1"/>
</dbReference>
<dbReference type="SMART" id="SM00382">
    <property type="entry name" value="AAA"/>
    <property type="match status" value="1"/>
</dbReference>
<dbReference type="InterPro" id="IPR003439">
    <property type="entry name" value="ABC_transporter-like_ATP-bd"/>
</dbReference>
<dbReference type="GO" id="GO:0005886">
    <property type="term" value="C:plasma membrane"/>
    <property type="evidence" value="ECO:0007669"/>
    <property type="project" value="UniProtKB-SubCell"/>
</dbReference>
<dbReference type="InterPro" id="IPR050086">
    <property type="entry name" value="MetN_ABC_transporter-like"/>
</dbReference>
<organism evidence="11 12">
    <name type="scientific">Candidatus Segetimicrobium genomatis</name>
    <dbReference type="NCBI Taxonomy" id="2569760"/>
    <lineage>
        <taxon>Bacteria</taxon>
        <taxon>Bacillati</taxon>
        <taxon>Candidatus Sysuimicrobiota</taxon>
        <taxon>Candidatus Sysuimicrobiia</taxon>
        <taxon>Candidatus Sysuimicrobiales</taxon>
        <taxon>Candidatus Segetimicrobiaceae</taxon>
        <taxon>Candidatus Segetimicrobium</taxon>
    </lineage>
</organism>
<evidence type="ECO:0000256" key="9">
    <source>
        <dbReference type="SAM" id="MobiDB-lite"/>
    </source>
</evidence>
<keyword evidence="4" id="KW-1003">Cell membrane</keyword>
<dbReference type="PROSITE" id="PS50893">
    <property type="entry name" value="ABC_TRANSPORTER_2"/>
    <property type="match status" value="1"/>
</dbReference>
<evidence type="ECO:0000256" key="3">
    <source>
        <dbReference type="ARBA" id="ARBA00022448"/>
    </source>
</evidence>
<gene>
    <name evidence="11" type="ORF">E6H05_06805</name>
</gene>
<evidence type="ECO:0000256" key="2">
    <source>
        <dbReference type="ARBA" id="ARBA00005417"/>
    </source>
</evidence>
<keyword evidence="3" id="KW-0813">Transport</keyword>
<dbReference type="PROSITE" id="PS00211">
    <property type="entry name" value="ABC_TRANSPORTER_1"/>
    <property type="match status" value="1"/>
</dbReference>
<dbReference type="SUPFAM" id="SSF52540">
    <property type="entry name" value="P-loop containing nucleoside triphosphate hydrolases"/>
    <property type="match status" value="1"/>
</dbReference>
<proteinExistence type="inferred from homology"/>
<comment type="subcellular location">
    <subcellularLocation>
        <location evidence="1">Cell membrane</location>
        <topology evidence="1">Peripheral membrane protein</topology>
    </subcellularLocation>
</comment>
<evidence type="ECO:0000259" key="10">
    <source>
        <dbReference type="PROSITE" id="PS50893"/>
    </source>
</evidence>
<accession>A0A537IX07</accession>
<evidence type="ECO:0000256" key="1">
    <source>
        <dbReference type="ARBA" id="ARBA00004202"/>
    </source>
</evidence>
<dbReference type="GO" id="GO:0005524">
    <property type="term" value="F:ATP binding"/>
    <property type="evidence" value="ECO:0007669"/>
    <property type="project" value="UniProtKB-KW"/>
</dbReference>
<keyword evidence="5" id="KW-0547">Nucleotide-binding</keyword>
<dbReference type="Gene3D" id="3.40.50.300">
    <property type="entry name" value="P-loop containing nucleotide triphosphate hydrolases"/>
    <property type="match status" value="1"/>
</dbReference>
<feature type="region of interest" description="Disordered" evidence="9">
    <location>
        <begin position="1"/>
        <end position="20"/>
    </location>
</feature>
<dbReference type="PANTHER" id="PTHR43166">
    <property type="entry name" value="AMINO ACID IMPORT ATP-BINDING PROTEIN"/>
    <property type="match status" value="1"/>
</dbReference>
<dbReference type="EMBL" id="VBAP01000045">
    <property type="protein sequence ID" value="TMI75246.1"/>
    <property type="molecule type" value="Genomic_DNA"/>
</dbReference>
<dbReference type="GO" id="GO:0015424">
    <property type="term" value="F:ABC-type amino acid transporter activity"/>
    <property type="evidence" value="ECO:0007669"/>
    <property type="project" value="InterPro"/>
</dbReference>
<dbReference type="InterPro" id="IPR003593">
    <property type="entry name" value="AAA+_ATPase"/>
</dbReference>
<comment type="similarity">
    <text evidence="2">Belongs to the ABC transporter superfamily.</text>
</comment>
<dbReference type="PANTHER" id="PTHR43166:SF9">
    <property type="entry name" value="GLUTAMATE_ASPARTATE IMPORT ATP-BINDING PROTEIN GLTL"/>
    <property type="match status" value="1"/>
</dbReference>
<dbReference type="CDD" id="cd03262">
    <property type="entry name" value="ABC_HisP_GlnQ"/>
    <property type="match status" value="1"/>
</dbReference>
<dbReference type="Proteomes" id="UP000318834">
    <property type="component" value="Unassembled WGS sequence"/>
</dbReference>
<keyword evidence="7" id="KW-0029">Amino-acid transport</keyword>
<protein>
    <submittedName>
        <fullName evidence="11">Amino acid ABC transporter ATP-binding protein</fullName>
    </submittedName>
</protein>
<dbReference type="InterPro" id="IPR030679">
    <property type="entry name" value="ABC_ATPase_HisP-typ"/>
</dbReference>
<dbReference type="Pfam" id="PF00005">
    <property type="entry name" value="ABC_tran"/>
    <property type="match status" value="1"/>
</dbReference>
<comment type="caution">
    <text evidence="11">The sequence shown here is derived from an EMBL/GenBank/DDBJ whole genome shotgun (WGS) entry which is preliminary data.</text>
</comment>
<evidence type="ECO:0000313" key="12">
    <source>
        <dbReference type="Proteomes" id="UP000318834"/>
    </source>
</evidence>
<evidence type="ECO:0000313" key="11">
    <source>
        <dbReference type="EMBL" id="TMI75246.1"/>
    </source>
</evidence>